<protein>
    <submittedName>
        <fullName evidence="2">Uncharacterized protein</fullName>
    </submittedName>
</protein>
<organism evidence="2 3">
    <name type="scientific">Coniophora puteana (strain RWD-64-598)</name>
    <name type="common">Brown rot fungus</name>
    <dbReference type="NCBI Taxonomy" id="741705"/>
    <lineage>
        <taxon>Eukaryota</taxon>
        <taxon>Fungi</taxon>
        <taxon>Dikarya</taxon>
        <taxon>Basidiomycota</taxon>
        <taxon>Agaricomycotina</taxon>
        <taxon>Agaricomycetes</taxon>
        <taxon>Agaricomycetidae</taxon>
        <taxon>Boletales</taxon>
        <taxon>Coniophorineae</taxon>
        <taxon>Coniophoraceae</taxon>
        <taxon>Coniophora</taxon>
    </lineage>
</organism>
<sequence>MPRSQKPKPARSVRGNAPTFSKPPRKTPTGIPRVMRNRWEQYVYDKYGDGPAFEEIYISDEQLNKHLRLLNIPESQLADYRREYDTLWEGHLDSNGGKVICQGMKPWPDADPSTDHICVVHIPDKKDLVIRIWDGGLEEEGQFCLDVYDMDAQIAINTSELGFSFNVVPLAGTLSVLCGGRLQSWEARTGCTPEQILPGEERFSVIEGAYLALCRPNLDPFWFKIPTRNRVPPGIEQAASPVPLY</sequence>
<comment type="caution">
    <text evidence="2">The sequence shown here is derived from an EMBL/GenBank/DDBJ whole genome shotgun (WGS) entry which is preliminary data.</text>
</comment>
<dbReference type="Proteomes" id="UP000053558">
    <property type="component" value="Unassembled WGS sequence"/>
</dbReference>
<evidence type="ECO:0000256" key="1">
    <source>
        <dbReference type="SAM" id="MobiDB-lite"/>
    </source>
</evidence>
<name>A0A5M3M8R0_CONPW</name>
<evidence type="ECO:0000313" key="2">
    <source>
        <dbReference type="EMBL" id="EIW75165.1"/>
    </source>
</evidence>
<gene>
    <name evidence="2" type="ORF">CONPUDRAFT_159297</name>
</gene>
<dbReference type="OMA" id="PEGMHIT"/>
<proteinExistence type="predicted"/>
<feature type="compositionally biased region" description="Basic residues" evidence="1">
    <location>
        <begin position="1"/>
        <end position="11"/>
    </location>
</feature>
<reference evidence="3" key="1">
    <citation type="journal article" date="2012" name="Science">
        <title>The Paleozoic origin of enzymatic lignin decomposition reconstructed from 31 fungal genomes.</title>
        <authorList>
            <person name="Floudas D."/>
            <person name="Binder M."/>
            <person name="Riley R."/>
            <person name="Barry K."/>
            <person name="Blanchette R.A."/>
            <person name="Henrissat B."/>
            <person name="Martinez A.T."/>
            <person name="Otillar R."/>
            <person name="Spatafora J.W."/>
            <person name="Yadav J.S."/>
            <person name="Aerts A."/>
            <person name="Benoit I."/>
            <person name="Boyd A."/>
            <person name="Carlson A."/>
            <person name="Copeland A."/>
            <person name="Coutinho P.M."/>
            <person name="de Vries R.P."/>
            <person name="Ferreira P."/>
            <person name="Findley K."/>
            <person name="Foster B."/>
            <person name="Gaskell J."/>
            <person name="Glotzer D."/>
            <person name="Gorecki P."/>
            <person name="Heitman J."/>
            <person name="Hesse C."/>
            <person name="Hori C."/>
            <person name="Igarashi K."/>
            <person name="Jurgens J.A."/>
            <person name="Kallen N."/>
            <person name="Kersten P."/>
            <person name="Kohler A."/>
            <person name="Kuees U."/>
            <person name="Kumar T.K.A."/>
            <person name="Kuo A."/>
            <person name="LaButti K."/>
            <person name="Larrondo L.F."/>
            <person name="Lindquist E."/>
            <person name="Ling A."/>
            <person name="Lombard V."/>
            <person name="Lucas S."/>
            <person name="Lundell T."/>
            <person name="Martin R."/>
            <person name="McLaughlin D.J."/>
            <person name="Morgenstern I."/>
            <person name="Morin E."/>
            <person name="Murat C."/>
            <person name="Nagy L.G."/>
            <person name="Nolan M."/>
            <person name="Ohm R.A."/>
            <person name="Patyshakuliyeva A."/>
            <person name="Rokas A."/>
            <person name="Ruiz-Duenas F.J."/>
            <person name="Sabat G."/>
            <person name="Salamov A."/>
            <person name="Samejima M."/>
            <person name="Schmutz J."/>
            <person name="Slot J.C."/>
            <person name="St John F."/>
            <person name="Stenlid J."/>
            <person name="Sun H."/>
            <person name="Sun S."/>
            <person name="Syed K."/>
            <person name="Tsang A."/>
            <person name="Wiebenga A."/>
            <person name="Young D."/>
            <person name="Pisabarro A."/>
            <person name="Eastwood D.C."/>
            <person name="Martin F."/>
            <person name="Cullen D."/>
            <person name="Grigoriev I.V."/>
            <person name="Hibbett D.S."/>
        </authorList>
    </citation>
    <scope>NUCLEOTIDE SEQUENCE [LARGE SCALE GENOMIC DNA]</scope>
    <source>
        <strain evidence="3">RWD-64-598 SS2</strain>
    </source>
</reference>
<evidence type="ECO:0000313" key="3">
    <source>
        <dbReference type="Proteomes" id="UP000053558"/>
    </source>
</evidence>
<accession>A0A5M3M8R0</accession>
<keyword evidence="3" id="KW-1185">Reference proteome</keyword>
<dbReference type="EMBL" id="JH711589">
    <property type="protein sequence ID" value="EIW75165.1"/>
    <property type="molecule type" value="Genomic_DNA"/>
</dbReference>
<dbReference type="KEGG" id="cput:CONPUDRAFT_159297"/>
<feature type="region of interest" description="Disordered" evidence="1">
    <location>
        <begin position="1"/>
        <end position="31"/>
    </location>
</feature>
<dbReference type="RefSeq" id="XP_007774589.1">
    <property type="nucleotide sequence ID" value="XM_007776399.1"/>
</dbReference>
<dbReference type="OrthoDB" id="2659704at2759"/>
<dbReference type="GeneID" id="19204067"/>
<dbReference type="AlphaFoldDB" id="A0A5M3M8R0"/>